<gene>
    <name evidence="1" type="ORF">S03H2_70152</name>
</gene>
<organism evidence="1">
    <name type="scientific">marine sediment metagenome</name>
    <dbReference type="NCBI Taxonomy" id="412755"/>
    <lineage>
        <taxon>unclassified sequences</taxon>
        <taxon>metagenomes</taxon>
        <taxon>ecological metagenomes</taxon>
    </lineage>
</organism>
<accession>X1KC31</accession>
<feature type="non-terminal residue" evidence="1">
    <location>
        <position position="1"/>
    </location>
</feature>
<comment type="caution">
    <text evidence="1">The sequence shown here is derived from an EMBL/GenBank/DDBJ whole genome shotgun (WGS) entry which is preliminary data.</text>
</comment>
<evidence type="ECO:0000313" key="1">
    <source>
        <dbReference type="EMBL" id="GAH91205.1"/>
    </source>
</evidence>
<dbReference type="AlphaFoldDB" id="X1KC31"/>
<reference evidence="1" key="1">
    <citation type="journal article" date="2014" name="Front. Microbiol.">
        <title>High frequency of phylogenetically diverse reductive dehalogenase-homologous genes in deep subseafloor sedimentary metagenomes.</title>
        <authorList>
            <person name="Kawai M."/>
            <person name="Futagami T."/>
            <person name="Toyoda A."/>
            <person name="Takaki Y."/>
            <person name="Nishi S."/>
            <person name="Hori S."/>
            <person name="Arai W."/>
            <person name="Tsubouchi T."/>
            <person name="Morono Y."/>
            <person name="Uchiyama I."/>
            <person name="Ito T."/>
            <person name="Fujiyama A."/>
            <person name="Inagaki F."/>
            <person name="Takami H."/>
        </authorList>
    </citation>
    <scope>NUCLEOTIDE SEQUENCE</scope>
    <source>
        <strain evidence="1">Expedition CK06-06</strain>
    </source>
</reference>
<dbReference type="Gene3D" id="3.90.180.10">
    <property type="entry name" value="Medium-chain alcohol dehydrogenases, catalytic domain"/>
    <property type="match status" value="1"/>
</dbReference>
<protein>
    <recommendedName>
        <fullName evidence="2">Alcohol dehydrogenase-like C-terminal domain-containing protein</fullName>
    </recommendedName>
</protein>
<dbReference type="Pfam" id="PF13602">
    <property type="entry name" value="ADH_zinc_N_2"/>
    <property type="match status" value="1"/>
</dbReference>
<dbReference type="EMBL" id="BARU01046533">
    <property type="protein sequence ID" value="GAH91205.1"/>
    <property type="molecule type" value="Genomic_DNA"/>
</dbReference>
<evidence type="ECO:0008006" key="2">
    <source>
        <dbReference type="Google" id="ProtNLM"/>
    </source>
</evidence>
<name>X1KC31_9ZZZZ</name>
<sequence length="61" mass="7040">EAASEKTEDLIFIKELVEAGKIKSVIDRRYPLEQTAEAHRYYEKGHKKGNVVITLEHNNKT</sequence>
<proteinExistence type="predicted"/>